<proteinExistence type="predicted"/>
<dbReference type="Proteomes" id="UP000524450">
    <property type="component" value="Unassembled WGS sequence"/>
</dbReference>
<name>A0A840FRK9_9BURK</name>
<protein>
    <recommendedName>
        <fullName evidence="3">DUF4926 domain-containing protein</fullName>
    </recommendedName>
</protein>
<gene>
    <name evidence="1" type="ORF">GGD71_006046</name>
</gene>
<evidence type="ECO:0000313" key="1">
    <source>
        <dbReference type="EMBL" id="MBB4225236.1"/>
    </source>
</evidence>
<sequence>MKFRINESIRLTAPIHSALLEAGAIGLIVEIFLEPEETYEIEFSDERGATTHQLLLHPHEIQRLES</sequence>
<comment type="caution">
    <text evidence="1">The sequence shown here is derived from an EMBL/GenBank/DDBJ whole genome shotgun (WGS) entry which is preliminary data.</text>
</comment>
<organism evidence="1 2">
    <name type="scientific">Variovorax guangxiensis</name>
    <dbReference type="NCBI Taxonomy" id="1775474"/>
    <lineage>
        <taxon>Bacteria</taxon>
        <taxon>Pseudomonadati</taxon>
        <taxon>Pseudomonadota</taxon>
        <taxon>Betaproteobacteria</taxon>
        <taxon>Burkholderiales</taxon>
        <taxon>Comamonadaceae</taxon>
        <taxon>Variovorax</taxon>
    </lineage>
</organism>
<reference evidence="1 2" key="1">
    <citation type="submission" date="2020-08" db="EMBL/GenBank/DDBJ databases">
        <title>Genomic Encyclopedia of Type Strains, Phase IV (KMG-V): Genome sequencing to study the core and pangenomes of soil and plant-associated prokaryotes.</title>
        <authorList>
            <person name="Whitman W."/>
        </authorList>
    </citation>
    <scope>NUCLEOTIDE SEQUENCE [LARGE SCALE GENOMIC DNA]</scope>
    <source>
        <strain evidence="1 2">34/80</strain>
    </source>
</reference>
<dbReference type="RefSeq" id="WP_184642058.1">
    <property type="nucleotide sequence ID" value="NZ_JACIFZ010000011.1"/>
</dbReference>
<dbReference type="EMBL" id="JACIFZ010000011">
    <property type="protein sequence ID" value="MBB4225236.1"/>
    <property type="molecule type" value="Genomic_DNA"/>
</dbReference>
<dbReference type="AlphaFoldDB" id="A0A840FRK9"/>
<dbReference type="Pfam" id="PF16277">
    <property type="entry name" value="DUF4926"/>
    <property type="match status" value="1"/>
</dbReference>
<evidence type="ECO:0000313" key="2">
    <source>
        <dbReference type="Proteomes" id="UP000524450"/>
    </source>
</evidence>
<evidence type="ECO:0008006" key="3">
    <source>
        <dbReference type="Google" id="ProtNLM"/>
    </source>
</evidence>
<accession>A0A840FRK9</accession>
<dbReference type="InterPro" id="IPR032568">
    <property type="entry name" value="DUF4926"/>
</dbReference>